<evidence type="ECO:0000256" key="2">
    <source>
        <dbReference type="ARBA" id="ARBA00009087"/>
    </source>
</evidence>
<dbReference type="OrthoDB" id="431825at2759"/>
<evidence type="ECO:0000259" key="6">
    <source>
        <dbReference type="Pfam" id="PF08159"/>
    </source>
</evidence>
<dbReference type="EMBL" id="CAJVCH010557238">
    <property type="protein sequence ID" value="CAG7830713.1"/>
    <property type="molecule type" value="Genomic_DNA"/>
</dbReference>
<feature type="region of interest" description="Disordered" evidence="5">
    <location>
        <begin position="406"/>
        <end position="436"/>
    </location>
</feature>
<feature type="compositionally biased region" description="Basic residues" evidence="5">
    <location>
        <begin position="630"/>
        <end position="640"/>
    </location>
</feature>
<feature type="compositionally biased region" description="Basic and acidic residues" evidence="5">
    <location>
        <begin position="186"/>
        <end position="199"/>
    </location>
</feature>
<feature type="compositionally biased region" description="Basic and acidic residues" evidence="5">
    <location>
        <begin position="423"/>
        <end position="436"/>
    </location>
</feature>
<evidence type="ECO:0000256" key="5">
    <source>
        <dbReference type="SAM" id="MobiDB-lite"/>
    </source>
</evidence>
<feature type="compositionally biased region" description="Low complexity" evidence="5">
    <location>
        <begin position="521"/>
        <end position="531"/>
    </location>
</feature>
<feature type="region of interest" description="Disordered" evidence="5">
    <location>
        <begin position="482"/>
        <end position="602"/>
    </location>
</feature>
<proteinExistence type="inferred from homology"/>
<dbReference type="InterPro" id="IPR039754">
    <property type="entry name" value="Esf1"/>
</dbReference>
<protein>
    <recommendedName>
        <fullName evidence="10">ESF1 homolog</fullName>
    </recommendedName>
</protein>
<keyword evidence="3" id="KW-0175">Coiled coil</keyword>
<feature type="compositionally biased region" description="Basic and acidic residues" evidence="5">
    <location>
        <begin position="91"/>
        <end position="110"/>
    </location>
</feature>
<comment type="subcellular location">
    <subcellularLocation>
        <location evidence="1">Nucleus</location>
        <location evidence="1">Nucleolus</location>
    </subcellularLocation>
</comment>
<feature type="region of interest" description="Disordered" evidence="5">
    <location>
        <begin position="58"/>
        <end position="199"/>
    </location>
</feature>
<organism evidence="8 9">
    <name type="scientific">Allacma fusca</name>
    <dbReference type="NCBI Taxonomy" id="39272"/>
    <lineage>
        <taxon>Eukaryota</taxon>
        <taxon>Metazoa</taxon>
        <taxon>Ecdysozoa</taxon>
        <taxon>Arthropoda</taxon>
        <taxon>Hexapoda</taxon>
        <taxon>Collembola</taxon>
        <taxon>Symphypleona</taxon>
        <taxon>Sminthuridae</taxon>
        <taxon>Allacma</taxon>
    </lineage>
</organism>
<keyword evidence="4" id="KW-0539">Nucleus</keyword>
<evidence type="ECO:0000256" key="4">
    <source>
        <dbReference type="ARBA" id="ARBA00023242"/>
    </source>
</evidence>
<keyword evidence="9" id="KW-1185">Reference proteome</keyword>
<feature type="compositionally biased region" description="Acidic residues" evidence="5">
    <location>
        <begin position="537"/>
        <end position="555"/>
    </location>
</feature>
<feature type="compositionally biased region" description="Basic residues" evidence="5">
    <location>
        <begin position="500"/>
        <end position="510"/>
    </location>
</feature>
<dbReference type="Proteomes" id="UP000708208">
    <property type="component" value="Unassembled WGS sequence"/>
</dbReference>
<evidence type="ECO:0000313" key="9">
    <source>
        <dbReference type="Proteomes" id="UP000708208"/>
    </source>
</evidence>
<dbReference type="GO" id="GO:0003723">
    <property type="term" value="F:RNA binding"/>
    <property type="evidence" value="ECO:0007669"/>
    <property type="project" value="TreeGrafter"/>
</dbReference>
<comment type="similarity">
    <text evidence="2">Belongs to the ESF1 family.</text>
</comment>
<dbReference type="GO" id="GO:0005730">
    <property type="term" value="C:nucleolus"/>
    <property type="evidence" value="ECO:0007669"/>
    <property type="project" value="UniProtKB-SubCell"/>
</dbReference>
<reference evidence="8" key="1">
    <citation type="submission" date="2021-06" db="EMBL/GenBank/DDBJ databases">
        <authorList>
            <person name="Hodson N. C."/>
            <person name="Mongue J. A."/>
            <person name="Jaron S. K."/>
        </authorList>
    </citation>
    <scope>NUCLEOTIDE SEQUENCE</scope>
</reference>
<dbReference type="InterPro" id="IPR056750">
    <property type="entry name" value="RRM_ESF1"/>
</dbReference>
<dbReference type="PANTHER" id="PTHR12202:SF0">
    <property type="entry name" value="ESF1 HOMOLOG"/>
    <property type="match status" value="1"/>
</dbReference>
<feature type="region of interest" description="Disordered" evidence="5">
    <location>
        <begin position="625"/>
        <end position="650"/>
    </location>
</feature>
<feature type="region of interest" description="Disordered" evidence="5">
    <location>
        <begin position="691"/>
        <end position="723"/>
    </location>
</feature>
<dbReference type="InterPro" id="IPR012580">
    <property type="entry name" value="NUC153"/>
</dbReference>
<name>A0A8J2PHS0_9HEXA</name>
<dbReference type="GO" id="GO:0006364">
    <property type="term" value="P:rRNA processing"/>
    <property type="evidence" value="ECO:0007669"/>
    <property type="project" value="InterPro"/>
</dbReference>
<sequence length="760" mass="87546">MDKDKYKSLMSEAVKDERFSQALKNPLYRRVPKKEKRVEIDKRFQSMFHDKKFKLKYHMDTRGRPIDTTSNENLKRLYNLPSEDESEDIGADEKKPEKGKIKSGRDKDVPENDSNESSESSDEEITDHFEDPDITKEAKAVLSKAEKKKLHCSEVDYTRGEGKFVSEDSSSDSSDTEGEDEAEDENAMHEWGEIDKDAERTEDATRRLALCNMDWDRLNASDLMVLFHSFVPPGGILKSVSIYTSEFGKQRLAEEELHGPKELVAEKLDSEDEDEVVADDDEEGAGYDMEKLRKYQLNRLKYFYAVLEFDTKESADKVYTECDGMEYESSATRVDLRFIPEEMTFDDEPKDRCESLPDAKKYRPRFFTTTALQQMKVDLTWDETDPRRKELTERIFNSKENVEDEDIRAYLASSSDSEEEENTDARADDFDDDKKDPVLKYKALLQSMEDTDKKKKDKDVEMEITWGVGLKKKSEELVKRKLEEQSKAKMTPWEEMLAKRREKRKTRKAERKGGEQKEGSESASGSGSDEGTNTSESGDEGDEIPFSDDDVDIDMNDPYFKQERSSNDVFKSSSKTKSKNPAKSQHSEEKSDKQNMKDAELELLLMDEEKDNKRHFSMKKILEAESNALSKKKKNKKWKKEKPAPETDEFQVDLQDNRFSALYLSHHFNVDPSDPNFKKTKGMEALVSEKQKRRLTGVRNKDSATSADTPVITDAESGDISPAKKSKSDLAYLVKSIKGKTESMKSRKQNISRLKKYINT</sequence>
<feature type="compositionally biased region" description="Acidic residues" evidence="5">
    <location>
        <begin position="111"/>
        <end position="125"/>
    </location>
</feature>
<feature type="compositionally biased region" description="Acidic residues" evidence="5">
    <location>
        <begin position="174"/>
        <end position="185"/>
    </location>
</feature>
<dbReference type="Pfam" id="PF08159">
    <property type="entry name" value="NUC153"/>
    <property type="match status" value="1"/>
</dbReference>
<feature type="compositionally biased region" description="Basic and acidic residues" evidence="5">
    <location>
        <begin position="511"/>
        <end position="520"/>
    </location>
</feature>
<accession>A0A8J2PHS0</accession>
<comment type="caution">
    <text evidence="8">The sequence shown here is derived from an EMBL/GenBank/DDBJ whole genome shotgun (WGS) entry which is preliminary data.</text>
</comment>
<feature type="domain" description="ESF1 RRM" evidence="7">
    <location>
        <begin position="205"/>
        <end position="353"/>
    </location>
</feature>
<dbReference type="AlphaFoldDB" id="A0A8J2PHS0"/>
<dbReference type="Pfam" id="PF25121">
    <property type="entry name" value="RRM_ESF1"/>
    <property type="match status" value="1"/>
</dbReference>
<feature type="compositionally biased region" description="Basic and acidic residues" evidence="5">
    <location>
        <begin position="151"/>
        <end position="166"/>
    </location>
</feature>
<dbReference type="PANTHER" id="PTHR12202">
    <property type="entry name" value="ESF1 HOMOLOG"/>
    <property type="match status" value="1"/>
</dbReference>
<evidence type="ECO:0000259" key="7">
    <source>
        <dbReference type="Pfam" id="PF25121"/>
    </source>
</evidence>
<evidence type="ECO:0008006" key="10">
    <source>
        <dbReference type="Google" id="ProtNLM"/>
    </source>
</evidence>
<evidence type="ECO:0000256" key="3">
    <source>
        <dbReference type="ARBA" id="ARBA00023054"/>
    </source>
</evidence>
<evidence type="ECO:0000256" key="1">
    <source>
        <dbReference type="ARBA" id="ARBA00004604"/>
    </source>
</evidence>
<feature type="compositionally biased region" description="Basic and acidic residues" evidence="5">
    <location>
        <begin position="126"/>
        <end position="139"/>
    </location>
</feature>
<evidence type="ECO:0000313" key="8">
    <source>
        <dbReference type="EMBL" id="CAG7830713.1"/>
    </source>
</evidence>
<feature type="compositionally biased region" description="Basic and acidic residues" evidence="5">
    <location>
        <begin position="585"/>
        <end position="600"/>
    </location>
</feature>
<feature type="domain" description="NUC153" evidence="6">
    <location>
        <begin position="656"/>
        <end position="684"/>
    </location>
</feature>
<gene>
    <name evidence="8" type="ORF">AFUS01_LOCUS40500</name>
</gene>